<feature type="non-terminal residue" evidence="1">
    <location>
        <position position="1"/>
    </location>
</feature>
<dbReference type="Proteomes" id="UP000789525">
    <property type="component" value="Unassembled WGS sequence"/>
</dbReference>
<feature type="non-terminal residue" evidence="1">
    <location>
        <position position="193"/>
    </location>
</feature>
<reference evidence="1" key="1">
    <citation type="submission" date="2021-06" db="EMBL/GenBank/DDBJ databases">
        <authorList>
            <person name="Kallberg Y."/>
            <person name="Tangrot J."/>
            <person name="Rosling A."/>
        </authorList>
    </citation>
    <scope>NUCLEOTIDE SEQUENCE</scope>
    <source>
        <strain evidence="1">CL356</strain>
    </source>
</reference>
<dbReference type="EMBL" id="CAJVPT010045060">
    <property type="protein sequence ID" value="CAG8735506.1"/>
    <property type="molecule type" value="Genomic_DNA"/>
</dbReference>
<accession>A0ACA9Q489</accession>
<comment type="caution">
    <text evidence="1">The sequence shown here is derived from an EMBL/GenBank/DDBJ whole genome shotgun (WGS) entry which is preliminary data.</text>
</comment>
<gene>
    <name evidence="1" type="ORF">ACOLOM_LOCUS11891</name>
</gene>
<evidence type="ECO:0000313" key="1">
    <source>
        <dbReference type="EMBL" id="CAG8735506.1"/>
    </source>
</evidence>
<sequence length="193" mass="20359">LSANLVATNLALDGQATPIDGQVASLTSRNNFINFCAGKTITNGQQVTGGSCNPIPMGDIIPQANMPSCKFQFPENFGTIAANQPFTVRMRLNNLQAGTFTNAQKTYYMAPQFLNGNTLIGHTHVVIQQMGAFDDPAILDPKTFAFFKGVNTGQVNGVVTADVTAGLPAGNYRMASINTSANHTPAIAAVAQH</sequence>
<proteinExistence type="predicted"/>
<evidence type="ECO:0000313" key="2">
    <source>
        <dbReference type="Proteomes" id="UP000789525"/>
    </source>
</evidence>
<name>A0ACA9Q489_9GLOM</name>
<keyword evidence="2" id="KW-1185">Reference proteome</keyword>
<protein>
    <submittedName>
        <fullName evidence="1">14919_t:CDS:1</fullName>
    </submittedName>
</protein>
<organism evidence="1 2">
    <name type="scientific">Acaulospora colombiana</name>
    <dbReference type="NCBI Taxonomy" id="27376"/>
    <lineage>
        <taxon>Eukaryota</taxon>
        <taxon>Fungi</taxon>
        <taxon>Fungi incertae sedis</taxon>
        <taxon>Mucoromycota</taxon>
        <taxon>Glomeromycotina</taxon>
        <taxon>Glomeromycetes</taxon>
        <taxon>Diversisporales</taxon>
        <taxon>Acaulosporaceae</taxon>
        <taxon>Acaulospora</taxon>
    </lineage>
</organism>